<dbReference type="SUPFAM" id="SSF53254">
    <property type="entry name" value="Phosphoglycerate mutase-like"/>
    <property type="match status" value="1"/>
</dbReference>
<dbReference type="Gene3D" id="3.40.50.1240">
    <property type="entry name" value="Phosphoglycerate mutase-like"/>
    <property type="match status" value="1"/>
</dbReference>
<keyword evidence="2" id="KW-1185">Reference proteome</keyword>
<name>A0A8J8NSJ0_HALGN</name>
<dbReference type="InterPro" id="IPR029033">
    <property type="entry name" value="His_PPase_superfam"/>
</dbReference>
<accession>A0A8J8NSJ0</accession>
<dbReference type="PANTHER" id="PTHR48100:SF61">
    <property type="entry name" value="PHOSPHOGLYCERATE MUTASE"/>
    <property type="match status" value="1"/>
</dbReference>
<dbReference type="GO" id="GO:0016791">
    <property type="term" value="F:phosphatase activity"/>
    <property type="evidence" value="ECO:0007669"/>
    <property type="project" value="TreeGrafter"/>
</dbReference>
<dbReference type="OrthoDB" id="287184at2759"/>
<dbReference type="Pfam" id="PF00300">
    <property type="entry name" value="His_Phos_1"/>
    <property type="match status" value="1"/>
</dbReference>
<reference evidence="1" key="1">
    <citation type="submission" date="2019-06" db="EMBL/GenBank/DDBJ databases">
        <authorList>
            <person name="Zheng W."/>
        </authorList>
    </citation>
    <scope>NUCLEOTIDE SEQUENCE</scope>
    <source>
        <strain evidence="1">QDHG01</strain>
    </source>
</reference>
<dbReference type="AlphaFoldDB" id="A0A8J8NSJ0"/>
<dbReference type="GO" id="GO:0005737">
    <property type="term" value="C:cytoplasm"/>
    <property type="evidence" value="ECO:0007669"/>
    <property type="project" value="TreeGrafter"/>
</dbReference>
<dbReference type="EMBL" id="RRYP01008145">
    <property type="protein sequence ID" value="TNV79979.1"/>
    <property type="molecule type" value="Genomic_DNA"/>
</dbReference>
<comment type="caution">
    <text evidence="1">The sequence shown here is derived from an EMBL/GenBank/DDBJ whole genome shotgun (WGS) entry which is preliminary data.</text>
</comment>
<proteinExistence type="predicted"/>
<evidence type="ECO:0000313" key="1">
    <source>
        <dbReference type="EMBL" id="TNV79979.1"/>
    </source>
</evidence>
<evidence type="ECO:0000313" key="2">
    <source>
        <dbReference type="Proteomes" id="UP000785679"/>
    </source>
</evidence>
<dbReference type="InterPro" id="IPR050275">
    <property type="entry name" value="PGM_Phosphatase"/>
</dbReference>
<organism evidence="1 2">
    <name type="scientific">Halteria grandinella</name>
    <dbReference type="NCBI Taxonomy" id="5974"/>
    <lineage>
        <taxon>Eukaryota</taxon>
        <taxon>Sar</taxon>
        <taxon>Alveolata</taxon>
        <taxon>Ciliophora</taxon>
        <taxon>Intramacronucleata</taxon>
        <taxon>Spirotrichea</taxon>
        <taxon>Stichotrichia</taxon>
        <taxon>Sporadotrichida</taxon>
        <taxon>Halteriidae</taxon>
        <taxon>Halteria</taxon>
    </lineage>
</organism>
<dbReference type="InterPro" id="IPR013078">
    <property type="entry name" value="His_Pase_superF_clade-1"/>
</dbReference>
<gene>
    <name evidence="1" type="ORF">FGO68_gene2978</name>
</gene>
<protein>
    <submittedName>
        <fullName evidence="1">Uncharacterized protein</fullName>
    </submittedName>
</protein>
<dbReference type="Proteomes" id="UP000785679">
    <property type="component" value="Unassembled WGS sequence"/>
</dbReference>
<sequence>MQKMIAVHLKVDPTFNAPPPDPITLAKCQIVLIRHAVTEFNMEFARVVQAHGIQSDEYRQLKIRKDLIDPQLRPEGVGQCEAAQSHANDINVKIVFVSPMIRTCETAIHIFKGHPNKKNIKFIILPSAKEGLNLCNDKQGTYARLRRIIDPLLKDAELEFDFSLMFSAFGLPDLAQVNVSVDIARFQEMYRYIDHLEELHPEFGYSEHLLKLAYEKFPYRMEDPFKLWERGLQLRKFLNQYLKTHTLTIDEKVVIVSHSAFLTSLSSAGYDHEKKDLIEPEHMHNCQFIPWQTYELNQKEE</sequence>
<dbReference type="PANTHER" id="PTHR48100">
    <property type="entry name" value="BROAD-SPECIFICITY PHOSPHATASE YOR283W-RELATED"/>
    <property type="match status" value="1"/>
</dbReference>